<dbReference type="Proteomes" id="UP000254465">
    <property type="component" value="Unassembled WGS sequence"/>
</dbReference>
<organism evidence="3 4">
    <name type="scientific">Avibacterium paragallinarum</name>
    <name type="common">Haemophilus gallinarum</name>
    <dbReference type="NCBI Taxonomy" id="728"/>
    <lineage>
        <taxon>Bacteria</taxon>
        <taxon>Pseudomonadati</taxon>
        <taxon>Pseudomonadota</taxon>
        <taxon>Gammaproteobacteria</taxon>
        <taxon>Pasteurellales</taxon>
        <taxon>Pasteurellaceae</taxon>
        <taxon>Avibacterium</taxon>
    </lineage>
</organism>
<dbReference type="EMBL" id="UGHK01000001">
    <property type="protein sequence ID" value="STO70289.1"/>
    <property type="molecule type" value="Genomic_DNA"/>
</dbReference>
<dbReference type="InterPro" id="IPR014462">
    <property type="entry name" value="Phage_Mu_Gp45"/>
</dbReference>
<evidence type="ECO:0000256" key="1">
    <source>
        <dbReference type="SAM" id="MobiDB-lite"/>
    </source>
</evidence>
<dbReference type="Pfam" id="PF06890">
    <property type="entry name" value="Phage_Mu_Gp45"/>
    <property type="match status" value="1"/>
</dbReference>
<evidence type="ECO:0000259" key="2">
    <source>
        <dbReference type="Pfam" id="PF06890"/>
    </source>
</evidence>
<dbReference type="NCBIfam" id="TIGR01644">
    <property type="entry name" value="phage_P2_V"/>
    <property type="match status" value="1"/>
</dbReference>
<dbReference type="InterPro" id="IPR013046">
    <property type="entry name" value="GpV/Gp45"/>
</dbReference>
<evidence type="ECO:0000313" key="4">
    <source>
        <dbReference type="Proteomes" id="UP000254465"/>
    </source>
</evidence>
<gene>
    <name evidence="3" type="ORF">NCTC11296_00169</name>
</gene>
<name>A0A377I6A1_AVIPA</name>
<feature type="compositionally biased region" description="Basic and acidic residues" evidence="1">
    <location>
        <begin position="156"/>
        <end position="168"/>
    </location>
</feature>
<reference evidence="3 4" key="1">
    <citation type="submission" date="2018-06" db="EMBL/GenBank/DDBJ databases">
        <authorList>
            <consortium name="Pathogen Informatics"/>
            <person name="Doyle S."/>
        </authorList>
    </citation>
    <scope>NUCLEOTIDE SEQUENCE [LARGE SCALE GENOMIC DNA]</scope>
    <source>
        <strain evidence="3 4">NCTC11296</strain>
    </source>
</reference>
<dbReference type="InterPro" id="IPR053861">
    <property type="entry name" value="Phage_Mu_Gp45_N"/>
</dbReference>
<feature type="region of interest" description="Disordered" evidence="1">
    <location>
        <begin position="156"/>
        <end position="175"/>
    </location>
</feature>
<dbReference type="Gene3D" id="2.20.25.540">
    <property type="match status" value="1"/>
</dbReference>
<dbReference type="PIRSF" id="PIRSF012337">
    <property type="entry name" value="gp45"/>
    <property type="match status" value="1"/>
</dbReference>
<protein>
    <submittedName>
        <fullName evidence="3">Phage baseplate assembly protein V</fullName>
    </submittedName>
</protein>
<sequence>MQGLNRLLAPLKRNLKSLIARGVVSIVTDSFARQNLQLRLQADEVIDEVERFQNYGHSSVPFGGEAIVLSVGGKRSHLIAIAVEDKSVRPTNLKVGDSVLYHAEGHRLLLTENGEAILTCKKFVIDAEEQVKFETPQTQFSGDVVILGKSTAEDHISNGKSGANHDHVVGVGKPV</sequence>
<accession>A0A377I6A1</accession>
<evidence type="ECO:0000313" key="3">
    <source>
        <dbReference type="EMBL" id="STO70289.1"/>
    </source>
</evidence>
<dbReference type="AlphaFoldDB" id="A0A377I6A1"/>
<feature type="domain" description="Bacteriophage Mu Gp45 N-terminal" evidence="2">
    <location>
        <begin position="21"/>
        <end position="87"/>
    </location>
</feature>
<proteinExistence type="predicted"/>
<dbReference type="RefSeq" id="WP_017806886.1">
    <property type="nucleotide sequence ID" value="NZ_PQVK01000080.1"/>
</dbReference>